<dbReference type="PANTHER" id="PTHR36156:SF2">
    <property type="entry name" value="CUPIN TYPE-2 DOMAIN-CONTAINING PROTEIN"/>
    <property type="match status" value="1"/>
</dbReference>
<dbReference type="AlphaFoldDB" id="A0AAD6U5D2"/>
<dbReference type="CDD" id="cd02231">
    <property type="entry name" value="cupin_BLL6423-like"/>
    <property type="match status" value="1"/>
</dbReference>
<sequence length="173" mass="17952">MASPSTTLPDARLVVTGTAPDGTSIFTSDDTRKPFAPFGPAGSRFLVFHASPAVPASNTAPVPELAADLPRCPPGGVAFCVTDIPPGGSAPLHRTQSMDYGVVLAGEVVLGLDGGAEKTIRAGDFLVQRGANHTWHNRTQETCRIMGVMVGTEQIVLADGTVLEATVFGKKPE</sequence>
<comment type="caution">
    <text evidence="2">The sequence shown here is derived from an EMBL/GenBank/DDBJ whole genome shotgun (WGS) entry which is preliminary data.</text>
</comment>
<dbReference type="PANTHER" id="PTHR36156">
    <property type="entry name" value="SLR2101 PROTEIN"/>
    <property type="match status" value="1"/>
</dbReference>
<evidence type="ECO:0000259" key="1">
    <source>
        <dbReference type="Pfam" id="PF07883"/>
    </source>
</evidence>
<dbReference type="InterPro" id="IPR014710">
    <property type="entry name" value="RmlC-like_jellyroll"/>
</dbReference>
<dbReference type="InterPro" id="IPR013096">
    <property type="entry name" value="Cupin_2"/>
</dbReference>
<keyword evidence="3" id="KW-1185">Reference proteome</keyword>
<evidence type="ECO:0000313" key="2">
    <source>
        <dbReference type="EMBL" id="KAJ7087558.1"/>
    </source>
</evidence>
<dbReference type="SUPFAM" id="SSF51182">
    <property type="entry name" value="RmlC-like cupins"/>
    <property type="match status" value="1"/>
</dbReference>
<dbReference type="Proteomes" id="UP001222325">
    <property type="component" value="Unassembled WGS sequence"/>
</dbReference>
<dbReference type="Pfam" id="PF07883">
    <property type="entry name" value="Cupin_2"/>
    <property type="match status" value="1"/>
</dbReference>
<proteinExistence type="predicted"/>
<dbReference type="InterPro" id="IPR011051">
    <property type="entry name" value="RmlC_Cupin_sf"/>
</dbReference>
<feature type="domain" description="Cupin type-2" evidence="1">
    <location>
        <begin position="82"/>
        <end position="146"/>
    </location>
</feature>
<gene>
    <name evidence="2" type="ORF">B0H15DRAFT_842419</name>
</gene>
<accession>A0AAD6U5D2</accession>
<dbReference type="EMBL" id="JARJCN010000028">
    <property type="protein sequence ID" value="KAJ7087558.1"/>
    <property type="molecule type" value="Genomic_DNA"/>
</dbReference>
<dbReference type="Gene3D" id="2.60.120.10">
    <property type="entry name" value="Jelly Rolls"/>
    <property type="match status" value="1"/>
</dbReference>
<protein>
    <recommendedName>
        <fullName evidence="1">Cupin type-2 domain-containing protein</fullName>
    </recommendedName>
</protein>
<name>A0AAD6U5D2_9AGAR</name>
<dbReference type="InterPro" id="IPR047142">
    <property type="entry name" value="OryJ/VirC-like"/>
</dbReference>
<evidence type="ECO:0000313" key="3">
    <source>
        <dbReference type="Proteomes" id="UP001222325"/>
    </source>
</evidence>
<organism evidence="2 3">
    <name type="scientific">Mycena belliarum</name>
    <dbReference type="NCBI Taxonomy" id="1033014"/>
    <lineage>
        <taxon>Eukaryota</taxon>
        <taxon>Fungi</taxon>
        <taxon>Dikarya</taxon>
        <taxon>Basidiomycota</taxon>
        <taxon>Agaricomycotina</taxon>
        <taxon>Agaricomycetes</taxon>
        <taxon>Agaricomycetidae</taxon>
        <taxon>Agaricales</taxon>
        <taxon>Marasmiineae</taxon>
        <taxon>Mycenaceae</taxon>
        <taxon>Mycena</taxon>
    </lineage>
</organism>
<reference evidence="2" key="1">
    <citation type="submission" date="2023-03" db="EMBL/GenBank/DDBJ databases">
        <title>Massive genome expansion in bonnet fungi (Mycena s.s.) driven by repeated elements and novel gene families across ecological guilds.</title>
        <authorList>
            <consortium name="Lawrence Berkeley National Laboratory"/>
            <person name="Harder C.B."/>
            <person name="Miyauchi S."/>
            <person name="Viragh M."/>
            <person name="Kuo A."/>
            <person name="Thoen E."/>
            <person name="Andreopoulos B."/>
            <person name="Lu D."/>
            <person name="Skrede I."/>
            <person name="Drula E."/>
            <person name="Henrissat B."/>
            <person name="Morin E."/>
            <person name="Kohler A."/>
            <person name="Barry K."/>
            <person name="LaButti K."/>
            <person name="Morin E."/>
            <person name="Salamov A."/>
            <person name="Lipzen A."/>
            <person name="Mereny Z."/>
            <person name="Hegedus B."/>
            <person name="Baldrian P."/>
            <person name="Stursova M."/>
            <person name="Weitz H."/>
            <person name="Taylor A."/>
            <person name="Grigoriev I.V."/>
            <person name="Nagy L.G."/>
            <person name="Martin F."/>
            <person name="Kauserud H."/>
        </authorList>
    </citation>
    <scope>NUCLEOTIDE SEQUENCE</scope>
    <source>
        <strain evidence="2">CBHHK173m</strain>
    </source>
</reference>